<dbReference type="Pfam" id="PF03567">
    <property type="entry name" value="Sulfotransfer_2"/>
    <property type="match status" value="1"/>
</dbReference>
<organism evidence="1 2">
    <name type="scientific">Microbaculum marinisediminis</name>
    <dbReference type="NCBI Taxonomy" id="2931392"/>
    <lineage>
        <taxon>Bacteria</taxon>
        <taxon>Pseudomonadati</taxon>
        <taxon>Pseudomonadota</taxon>
        <taxon>Alphaproteobacteria</taxon>
        <taxon>Hyphomicrobiales</taxon>
        <taxon>Tepidamorphaceae</taxon>
        <taxon>Microbaculum</taxon>
    </lineage>
</organism>
<comment type="caution">
    <text evidence="1">The sequence shown here is derived from an EMBL/GenBank/DDBJ whole genome shotgun (WGS) entry which is preliminary data.</text>
</comment>
<protein>
    <submittedName>
        <fullName evidence="1">Sulfotransferase family 2 domain-containing protein</fullName>
    </submittedName>
</protein>
<accession>A0AAW5R6V0</accession>
<evidence type="ECO:0000313" key="2">
    <source>
        <dbReference type="Proteomes" id="UP001320898"/>
    </source>
</evidence>
<name>A0AAW5R6V0_9HYPH</name>
<dbReference type="Proteomes" id="UP001320898">
    <property type="component" value="Unassembled WGS sequence"/>
</dbReference>
<evidence type="ECO:0000313" key="1">
    <source>
        <dbReference type="EMBL" id="MCT8974359.1"/>
    </source>
</evidence>
<dbReference type="GO" id="GO:0008146">
    <property type="term" value="F:sulfotransferase activity"/>
    <property type="evidence" value="ECO:0007669"/>
    <property type="project" value="InterPro"/>
</dbReference>
<keyword evidence="2" id="KW-1185">Reference proteome</keyword>
<dbReference type="InterPro" id="IPR027417">
    <property type="entry name" value="P-loop_NTPase"/>
</dbReference>
<dbReference type="EMBL" id="JALIDZ010000012">
    <property type="protein sequence ID" value="MCT8974359.1"/>
    <property type="molecule type" value="Genomic_DNA"/>
</dbReference>
<reference evidence="1 2" key="1">
    <citation type="submission" date="2022-04" db="EMBL/GenBank/DDBJ databases">
        <authorList>
            <person name="Ye Y.-Q."/>
            <person name="Du Z.-J."/>
        </authorList>
    </citation>
    <scope>NUCLEOTIDE SEQUENCE [LARGE SCALE GENOMIC DNA]</scope>
    <source>
        <strain evidence="1 2">A6E488</strain>
    </source>
</reference>
<sequence>MTIPTSRQITSVELMSPRAVAKKYHERALGMVIPRAFGSKSKRKPNKSKKSLILEDYVLLHIGKTGGTSIGRFLRKFRKDGQDIKIKKVGHRITLQRVLEESPSCKVGFVIREPSTRFVSGFNSRLRSGRPAHHHTWSTDEAVAFSYFPTANDLAEALVTDDERMRSAAEFAMQAIGHLRRGYAFHLGGVAPLKEAADRIYCVAELEHLNDDVFRLLEPAGLSREQIAEAFQTEHQAPSKGPALSEKAIDNLKTFWRQEYRIYDYCRKHLVRR</sequence>
<dbReference type="InterPro" id="IPR005331">
    <property type="entry name" value="Sulfotransferase"/>
</dbReference>
<dbReference type="AlphaFoldDB" id="A0AAW5R6V0"/>
<dbReference type="RefSeq" id="WP_261617946.1">
    <property type="nucleotide sequence ID" value="NZ_JALIDZ010000012.1"/>
</dbReference>
<dbReference type="Gene3D" id="3.40.50.300">
    <property type="entry name" value="P-loop containing nucleotide triphosphate hydrolases"/>
    <property type="match status" value="1"/>
</dbReference>
<proteinExistence type="predicted"/>
<gene>
    <name evidence="1" type="ORF">MUB46_21030</name>
</gene>
<dbReference type="GO" id="GO:0016020">
    <property type="term" value="C:membrane"/>
    <property type="evidence" value="ECO:0007669"/>
    <property type="project" value="InterPro"/>
</dbReference>